<evidence type="ECO:0000313" key="2">
    <source>
        <dbReference type="EMBL" id="MBD1396277.1"/>
    </source>
</evidence>
<keyword evidence="3" id="KW-1185">Reference proteome</keyword>
<keyword evidence="1" id="KW-0732">Signal</keyword>
<evidence type="ECO:0000256" key="1">
    <source>
        <dbReference type="SAM" id="SignalP"/>
    </source>
</evidence>
<dbReference type="Proteomes" id="UP000625551">
    <property type="component" value="Unassembled WGS sequence"/>
</dbReference>
<gene>
    <name evidence="2" type="ORF">H9Q13_03785</name>
</gene>
<evidence type="ECO:0000313" key="3">
    <source>
        <dbReference type="Proteomes" id="UP000625551"/>
    </source>
</evidence>
<dbReference type="RefSeq" id="WP_191182399.1">
    <property type="nucleotide sequence ID" value="NZ_JACXAJ010000001.1"/>
</dbReference>
<accession>A0ABR7XDA3</accession>
<organism evidence="2 3">
    <name type="scientific">Pontibacter aquaedesilientis</name>
    <dbReference type="NCBI Taxonomy" id="2766980"/>
    <lineage>
        <taxon>Bacteria</taxon>
        <taxon>Pseudomonadati</taxon>
        <taxon>Bacteroidota</taxon>
        <taxon>Cytophagia</taxon>
        <taxon>Cytophagales</taxon>
        <taxon>Hymenobacteraceae</taxon>
        <taxon>Pontibacter</taxon>
    </lineage>
</organism>
<dbReference type="InterPro" id="IPR006315">
    <property type="entry name" value="OM_autotransptr_brl_dom"/>
</dbReference>
<dbReference type="NCBIfam" id="TIGR01414">
    <property type="entry name" value="autotrans_barl"/>
    <property type="match status" value="1"/>
</dbReference>
<sequence length="216" mass="23883">MPKSLLALLLLVSLTIHFSAYSQENESSLIRAKIKHGSVMIGGSINGSYLLTSSELNSAGNQVDSRVINAALRGKNGYFVREDLVVGLDLSVLHRSSKVTSITDAPSEAKRETFVMAGPFARYYLLNGVFGELSMLAGLQNFNDVNAKYKAIGGSLGVGYAYFINEKFSLEPVLSFRYFQKVDRNDRSYRELGPMLGFGLQVYLLRKRSHIIKQGL</sequence>
<comment type="caution">
    <text evidence="2">The sequence shown here is derived from an EMBL/GenBank/DDBJ whole genome shotgun (WGS) entry which is preliminary data.</text>
</comment>
<feature type="signal peptide" evidence="1">
    <location>
        <begin position="1"/>
        <end position="22"/>
    </location>
</feature>
<name>A0ABR7XDA3_9BACT</name>
<protein>
    <submittedName>
        <fullName evidence="2">Outer membrane beta-barrel protein</fullName>
    </submittedName>
</protein>
<feature type="chain" id="PRO_5046775727" evidence="1">
    <location>
        <begin position="23"/>
        <end position="216"/>
    </location>
</feature>
<dbReference type="EMBL" id="JACXAJ010000001">
    <property type="protein sequence ID" value="MBD1396277.1"/>
    <property type="molecule type" value="Genomic_DNA"/>
</dbReference>
<dbReference type="InterPro" id="IPR036709">
    <property type="entry name" value="Autotransporte_beta_dom_sf"/>
</dbReference>
<proteinExistence type="predicted"/>
<dbReference type="SUPFAM" id="SSF103515">
    <property type="entry name" value="Autotransporter"/>
    <property type="match status" value="1"/>
</dbReference>
<reference evidence="2 3" key="1">
    <citation type="submission" date="2020-09" db="EMBL/GenBank/DDBJ databases">
        <title>Genome sequencing and assembly of Pontibacter sp.</title>
        <authorList>
            <person name="Chhetri G."/>
        </authorList>
    </citation>
    <scope>NUCLEOTIDE SEQUENCE [LARGE SCALE GENOMIC DNA]</scope>
    <source>
        <strain evidence="2 3">JH31</strain>
    </source>
</reference>